<evidence type="ECO:0000313" key="2">
    <source>
        <dbReference type="EMBL" id="KAF8648030.1"/>
    </source>
</evidence>
<feature type="region of interest" description="Disordered" evidence="1">
    <location>
        <begin position="59"/>
        <end position="78"/>
    </location>
</feature>
<keyword evidence="3" id="KW-1185">Reference proteome</keyword>
<dbReference type="AlphaFoldDB" id="A0A835A3A7"/>
<organism evidence="2 3">
    <name type="scientific">Digitaria exilis</name>
    <dbReference type="NCBI Taxonomy" id="1010633"/>
    <lineage>
        <taxon>Eukaryota</taxon>
        <taxon>Viridiplantae</taxon>
        <taxon>Streptophyta</taxon>
        <taxon>Embryophyta</taxon>
        <taxon>Tracheophyta</taxon>
        <taxon>Spermatophyta</taxon>
        <taxon>Magnoliopsida</taxon>
        <taxon>Liliopsida</taxon>
        <taxon>Poales</taxon>
        <taxon>Poaceae</taxon>
        <taxon>PACMAD clade</taxon>
        <taxon>Panicoideae</taxon>
        <taxon>Panicodae</taxon>
        <taxon>Paniceae</taxon>
        <taxon>Anthephorinae</taxon>
        <taxon>Digitaria</taxon>
    </lineage>
</organism>
<dbReference type="Proteomes" id="UP000636709">
    <property type="component" value="Unassembled WGS sequence"/>
</dbReference>
<evidence type="ECO:0000256" key="1">
    <source>
        <dbReference type="SAM" id="MobiDB-lite"/>
    </source>
</evidence>
<comment type="caution">
    <text evidence="2">The sequence shown here is derived from an EMBL/GenBank/DDBJ whole genome shotgun (WGS) entry which is preliminary data.</text>
</comment>
<sequence length="99" mass="11108">MVGRPSIEAMAMAGADWARYCVDDGDGDEGAPPPEHLRAFDAFLETVVPPDMALAFSRDEAAARDRRGGRRQRSHREDVEEKLKLWARAVAREAKVDKW</sequence>
<evidence type="ECO:0000313" key="3">
    <source>
        <dbReference type="Proteomes" id="UP000636709"/>
    </source>
</evidence>
<name>A0A835A3A7_9POAL</name>
<accession>A0A835A3A7</accession>
<protein>
    <submittedName>
        <fullName evidence="2">Uncharacterized protein</fullName>
    </submittedName>
</protein>
<reference evidence="2" key="1">
    <citation type="submission" date="2020-07" db="EMBL/GenBank/DDBJ databases">
        <title>Genome sequence and genetic diversity analysis of an under-domesticated orphan crop, white fonio (Digitaria exilis).</title>
        <authorList>
            <person name="Bennetzen J.L."/>
            <person name="Chen S."/>
            <person name="Ma X."/>
            <person name="Wang X."/>
            <person name="Yssel A.E.J."/>
            <person name="Chaluvadi S.R."/>
            <person name="Johnson M."/>
            <person name="Gangashetty P."/>
            <person name="Hamidou F."/>
            <person name="Sanogo M.D."/>
            <person name="Zwaenepoel A."/>
            <person name="Wallace J."/>
            <person name="Van De Peer Y."/>
            <person name="Van Deynze A."/>
        </authorList>
    </citation>
    <scope>NUCLEOTIDE SEQUENCE</scope>
    <source>
        <tissue evidence="2">Leaves</tissue>
    </source>
</reference>
<dbReference type="EMBL" id="JACEFO010002821">
    <property type="protein sequence ID" value="KAF8648030.1"/>
    <property type="molecule type" value="Genomic_DNA"/>
</dbReference>
<proteinExistence type="predicted"/>
<gene>
    <name evidence="2" type="ORF">HU200_065066</name>
</gene>